<evidence type="ECO:0000256" key="2">
    <source>
        <dbReference type="ARBA" id="ARBA00022490"/>
    </source>
</evidence>
<comment type="catalytic activity">
    <reaction evidence="12 13">
        <text>tRNA(Thr) + L-threonine + ATP = L-threonyl-tRNA(Thr) + AMP + diphosphate + H(+)</text>
        <dbReference type="Rhea" id="RHEA:24624"/>
        <dbReference type="Rhea" id="RHEA-COMP:9670"/>
        <dbReference type="Rhea" id="RHEA-COMP:9704"/>
        <dbReference type="ChEBI" id="CHEBI:15378"/>
        <dbReference type="ChEBI" id="CHEBI:30616"/>
        <dbReference type="ChEBI" id="CHEBI:33019"/>
        <dbReference type="ChEBI" id="CHEBI:57926"/>
        <dbReference type="ChEBI" id="CHEBI:78442"/>
        <dbReference type="ChEBI" id="CHEBI:78534"/>
        <dbReference type="ChEBI" id="CHEBI:456215"/>
        <dbReference type="EC" id="6.1.1.3"/>
    </reaction>
</comment>
<feature type="binding site" evidence="13">
    <location>
        <position position="453"/>
    </location>
    <ligand>
        <name>Zn(2+)</name>
        <dbReference type="ChEBI" id="CHEBI:29105"/>
        <note>catalytic</note>
    </ligand>
</feature>
<feature type="binding site" evidence="13">
    <location>
        <position position="276"/>
    </location>
    <ligand>
        <name>Zn(2+)</name>
        <dbReference type="ChEBI" id="CHEBI:29105"/>
        <note>catalytic</note>
    </ligand>
</feature>
<dbReference type="Pfam" id="PF00587">
    <property type="entry name" value="tRNA-synt_2b"/>
    <property type="match status" value="1"/>
</dbReference>
<dbReference type="InterPro" id="IPR036621">
    <property type="entry name" value="Anticodon-bd_dom_sf"/>
</dbReference>
<evidence type="ECO:0000256" key="1">
    <source>
        <dbReference type="ARBA" id="ARBA00008226"/>
    </source>
</evidence>
<evidence type="ECO:0000256" key="4">
    <source>
        <dbReference type="ARBA" id="ARBA00022598"/>
    </source>
</evidence>
<dbReference type="SUPFAM" id="SSF55186">
    <property type="entry name" value="ThrRS/AlaRS common domain"/>
    <property type="match status" value="1"/>
</dbReference>
<dbReference type="SUPFAM" id="SSF52954">
    <property type="entry name" value="Class II aaRS ABD-related"/>
    <property type="match status" value="1"/>
</dbReference>
<feature type="binding site" evidence="13">
    <location>
        <position position="327"/>
    </location>
    <ligand>
        <name>Zn(2+)</name>
        <dbReference type="ChEBI" id="CHEBI:29105"/>
        <note>catalytic</note>
    </ligand>
</feature>
<dbReference type="InterPro" id="IPR047246">
    <property type="entry name" value="ThrRS_anticodon"/>
</dbReference>
<dbReference type="SMART" id="SM00863">
    <property type="entry name" value="tRNA_SAD"/>
    <property type="match status" value="1"/>
</dbReference>
<dbReference type="HAMAP" id="MF_00184">
    <property type="entry name" value="Thr_tRNA_synth"/>
    <property type="match status" value="1"/>
</dbReference>
<feature type="domain" description="Aminoacyl-transfer RNA synthetases class-II family profile" evidence="14">
    <location>
        <begin position="183"/>
        <end position="476"/>
    </location>
</feature>
<dbReference type="Proteomes" id="UP000230766">
    <property type="component" value="Unassembled WGS sequence"/>
</dbReference>
<dbReference type="SUPFAM" id="SSF55681">
    <property type="entry name" value="Class II aaRS and biotin synthetases"/>
    <property type="match status" value="1"/>
</dbReference>
<dbReference type="CDD" id="cd00771">
    <property type="entry name" value="ThrRS_core"/>
    <property type="match status" value="1"/>
</dbReference>
<evidence type="ECO:0000256" key="5">
    <source>
        <dbReference type="ARBA" id="ARBA00022723"/>
    </source>
</evidence>
<keyword evidence="2 13" id="KW-0963">Cytoplasm</keyword>
<dbReference type="FunFam" id="3.30.930.10:FF:000002">
    <property type="entry name" value="Threonine--tRNA ligase"/>
    <property type="match status" value="1"/>
</dbReference>
<dbReference type="EC" id="6.1.1.3" evidence="13"/>
<dbReference type="Gene3D" id="3.30.54.20">
    <property type="match status" value="1"/>
</dbReference>
<gene>
    <name evidence="13" type="primary">thrS</name>
    <name evidence="15" type="ORF">COS09_00800</name>
</gene>
<dbReference type="CDD" id="cd00860">
    <property type="entry name" value="ThrRS_anticodon"/>
    <property type="match status" value="1"/>
</dbReference>
<keyword evidence="6 13" id="KW-0547">Nucleotide-binding</keyword>
<dbReference type="InterPro" id="IPR004154">
    <property type="entry name" value="Anticodon-bd"/>
</dbReference>
<dbReference type="Pfam" id="PF03129">
    <property type="entry name" value="HGTP_anticodon"/>
    <property type="match status" value="1"/>
</dbReference>
<reference evidence="16" key="1">
    <citation type="submission" date="2017-09" db="EMBL/GenBank/DDBJ databases">
        <title>Depth-based differentiation of microbial function through sediment-hosted aquifers and enrichment of novel symbionts in the deep terrestrial subsurface.</title>
        <authorList>
            <person name="Probst A.J."/>
            <person name="Ladd B."/>
            <person name="Jarett J.K."/>
            <person name="Geller-Mcgrath D.E."/>
            <person name="Sieber C.M.K."/>
            <person name="Emerson J.B."/>
            <person name="Anantharaman K."/>
            <person name="Thomas B.C."/>
            <person name="Malmstrom R."/>
            <person name="Stieglmeier M."/>
            <person name="Klingl A."/>
            <person name="Woyke T."/>
            <person name="Ryan C.M."/>
            <person name="Banfield J.F."/>
        </authorList>
    </citation>
    <scope>NUCLEOTIDE SEQUENCE [LARGE SCALE GENOMIC DNA]</scope>
</reference>
<evidence type="ECO:0000256" key="3">
    <source>
        <dbReference type="ARBA" id="ARBA00022555"/>
    </source>
</evidence>
<dbReference type="Gene3D" id="3.40.50.800">
    <property type="entry name" value="Anticodon-binding domain"/>
    <property type="match status" value="1"/>
</dbReference>
<dbReference type="FunFam" id="3.30.980.10:FF:000005">
    <property type="entry name" value="Threonyl-tRNA synthetase, mitochondrial"/>
    <property type="match status" value="1"/>
</dbReference>
<keyword evidence="7 13" id="KW-0862">Zinc</keyword>
<comment type="subunit">
    <text evidence="13">Homodimer.</text>
</comment>
<dbReference type="GO" id="GO:0006435">
    <property type="term" value="P:threonyl-tRNA aminoacylation"/>
    <property type="evidence" value="ECO:0007669"/>
    <property type="project" value="UniProtKB-UniRule"/>
</dbReference>
<dbReference type="GO" id="GO:0000049">
    <property type="term" value="F:tRNA binding"/>
    <property type="evidence" value="ECO:0007669"/>
    <property type="project" value="UniProtKB-KW"/>
</dbReference>
<comment type="similarity">
    <text evidence="1 13">Belongs to the class-II aminoacyl-tRNA synthetase family.</text>
</comment>
<keyword evidence="8 13" id="KW-0067">ATP-binding</keyword>
<sequence length="578" mass="66910">MKIETIRHSLAHIMAAAVQELYPETCFGIGPAIENGFYYDFDLKRSISPEDLPKIEEKMRELIKKNISFKKETVMRRSLITLFDKQPYKLELIKEFPGRKLTIYKSGEFVDLCAGPHVKSTLQLHSGQAKEIIDAFKLTKIAGAYWRGSEKNPMLTRIYGVAFKTKKELESYLQKEAEAEKRDHRVLGQKLELFSFDEEIGAGLPLWHPKGAQLRRIIENFITEELLKAGYQLVNSPHIGKEDLFQTSGHLDFYKENMYSPIEIEKEKYYLKPMNCPFHIKIYNSKIRSYRDLPIRLAELGTVYRYEKSGVLHGLVRVRGFTQDDAHIFCTPEDLSKELISLLKFAKIILKTFGFKEFEITLTTRPEKYVGTLKIWEKASNALKYALNQVGLTYQIESKEAPFYGPSVNLKIKDSLGRPWQCTTIQVDFNLPEKFNLNYIDQKGKKKRPIMVHRAILGSIERFIGVLLENYAGALPLWLSPEQIWVIPVGARHEKYAREINEKLNVAGFRCQLKEENETVSKKIRDGEIQKIPYLLVVGDKEMKTNSVRVRERGKGDIGKMKLKKFLEKVKIEIDNKK</sequence>
<dbReference type="PROSITE" id="PS50862">
    <property type="entry name" value="AA_TRNA_LIGASE_II"/>
    <property type="match status" value="1"/>
</dbReference>
<evidence type="ECO:0000256" key="11">
    <source>
        <dbReference type="ARBA" id="ARBA00023146"/>
    </source>
</evidence>
<dbReference type="InterPro" id="IPR045864">
    <property type="entry name" value="aa-tRNA-synth_II/BPL/LPL"/>
</dbReference>
<evidence type="ECO:0000256" key="9">
    <source>
        <dbReference type="ARBA" id="ARBA00022884"/>
    </source>
</evidence>
<evidence type="ECO:0000313" key="16">
    <source>
        <dbReference type="Proteomes" id="UP000230766"/>
    </source>
</evidence>
<dbReference type="GO" id="GO:0005737">
    <property type="term" value="C:cytoplasm"/>
    <property type="evidence" value="ECO:0007669"/>
    <property type="project" value="UniProtKB-SubCell"/>
</dbReference>
<name>A0A2M7EBT9_9BACT</name>
<dbReference type="PANTHER" id="PTHR11451:SF44">
    <property type="entry name" value="THREONINE--TRNA LIGASE, CHLOROPLASTIC_MITOCHONDRIAL 2"/>
    <property type="match status" value="1"/>
</dbReference>
<evidence type="ECO:0000256" key="7">
    <source>
        <dbReference type="ARBA" id="ARBA00022833"/>
    </source>
</evidence>
<dbReference type="GO" id="GO:0046872">
    <property type="term" value="F:metal ion binding"/>
    <property type="evidence" value="ECO:0007669"/>
    <property type="project" value="UniProtKB-KW"/>
</dbReference>
<evidence type="ECO:0000256" key="6">
    <source>
        <dbReference type="ARBA" id="ARBA00022741"/>
    </source>
</evidence>
<dbReference type="PANTHER" id="PTHR11451">
    <property type="entry name" value="THREONINE-TRNA LIGASE"/>
    <property type="match status" value="1"/>
</dbReference>
<dbReference type="InterPro" id="IPR012947">
    <property type="entry name" value="tRNA_SAD"/>
</dbReference>
<dbReference type="Gene3D" id="3.30.930.10">
    <property type="entry name" value="Bira Bifunctional Protein, Domain 2"/>
    <property type="match status" value="1"/>
</dbReference>
<dbReference type="GO" id="GO:0005524">
    <property type="term" value="F:ATP binding"/>
    <property type="evidence" value="ECO:0007669"/>
    <property type="project" value="UniProtKB-UniRule"/>
</dbReference>
<evidence type="ECO:0000256" key="8">
    <source>
        <dbReference type="ARBA" id="ARBA00022840"/>
    </source>
</evidence>
<dbReference type="FunFam" id="3.40.50.800:FF:000001">
    <property type="entry name" value="Threonine--tRNA ligase"/>
    <property type="match status" value="1"/>
</dbReference>
<keyword evidence="4 13" id="KW-0436">Ligase</keyword>
<comment type="cofactor">
    <cofactor evidence="13">
        <name>Zn(2+)</name>
        <dbReference type="ChEBI" id="CHEBI:29105"/>
    </cofactor>
    <text evidence="13">Binds 1 zinc ion per subunit.</text>
</comment>
<evidence type="ECO:0000313" key="15">
    <source>
        <dbReference type="EMBL" id="PIV65212.1"/>
    </source>
</evidence>
<keyword evidence="5 13" id="KW-0479">Metal-binding</keyword>
<comment type="caution">
    <text evidence="13">Lacks conserved residue(s) required for the propagation of feature annotation.</text>
</comment>
<organism evidence="15 16">
    <name type="scientific">Candidatus Nealsonbacteria bacterium CG01_land_8_20_14_3_00_12</name>
    <dbReference type="NCBI Taxonomy" id="1974697"/>
    <lineage>
        <taxon>Bacteria</taxon>
        <taxon>Candidatus Nealsoniibacteriota</taxon>
    </lineage>
</organism>
<dbReference type="InterPro" id="IPR002314">
    <property type="entry name" value="aa-tRNA-synt_IIb"/>
</dbReference>
<evidence type="ECO:0000256" key="12">
    <source>
        <dbReference type="ARBA" id="ARBA00049515"/>
    </source>
</evidence>
<dbReference type="GO" id="GO:0004829">
    <property type="term" value="F:threonine-tRNA ligase activity"/>
    <property type="evidence" value="ECO:0007669"/>
    <property type="project" value="UniProtKB-UniRule"/>
</dbReference>
<dbReference type="Gene3D" id="3.30.980.10">
    <property type="entry name" value="Threonyl-trna Synthetase, Chain A, domain 2"/>
    <property type="match status" value="1"/>
</dbReference>
<dbReference type="AlphaFoldDB" id="A0A2M7EBT9"/>
<evidence type="ECO:0000256" key="13">
    <source>
        <dbReference type="HAMAP-Rule" id="MF_00184"/>
    </source>
</evidence>
<dbReference type="InterPro" id="IPR006195">
    <property type="entry name" value="aa-tRNA-synth_II"/>
</dbReference>
<dbReference type="InterPro" id="IPR018163">
    <property type="entry name" value="Thr/Ala-tRNA-synth_IIc_edit"/>
</dbReference>
<keyword evidence="11 13" id="KW-0030">Aminoacyl-tRNA synthetase</keyword>
<proteinExistence type="inferred from homology"/>
<comment type="caution">
    <text evidence="15">The sequence shown here is derived from an EMBL/GenBank/DDBJ whole genome shotgun (WGS) entry which is preliminary data.</text>
</comment>
<keyword evidence="3 13" id="KW-0820">tRNA-binding</keyword>
<dbReference type="PRINTS" id="PR01047">
    <property type="entry name" value="TRNASYNTHTHR"/>
</dbReference>
<dbReference type="InterPro" id="IPR033728">
    <property type="entry name" value="ThrRS_core"/>
</dbReference>
<dbReference type="NCBIfam" id="TIGR00418">
    <property type="entry name" value="thrS"/>
    <property type="match status" value="1"/>
</dbReference>
<dbReference type="EMBL" id="PETJ01000019">
    <property type="protein sequence ID" value="PIV65212.1"/>
    <property type="molecule type" value="Genomic_DNA"/>
</dbReference>
<protein>
    <recommendedName>
        <fullName evidence="13">Threonine--tRNA ligase</fullName>
        <ecNumber evidence="13">6.1.1.3</ecNumber>
    </recommendedName>
    <alternativeName>
        <fullName evidence="13">Threonyl-tRNA synthetase</fullName>
        <shortName evidence="13">ThrRS</shortName>
    </alternativeName>
</protein>
<keyword evidence="10 13" id="KW-0648">Protein biosynthesis</keyword>
<evidence type="ECO:0000256" key="10">
    <source>
        <dbReference type="ARBA" id="ARBA00022917"/>
    </source>
</evidence>
<evidence type="ECO:0000259" key="14">
    <source>
        <dbReference type="PROSITE" id="PS50862"/>
    </source>
</evidence>
<dbReference type="InterPro" id="IPR002320">
    <property type="entry name" value="Thr-tRNA-ligase_IIa"/>
</dbReference>
<keyword evidence="9 13" id="KW-0694">RNA-binding</keyword>
<dbReference type="Pfam" id="PF07973">
    <property type="entry name" value="tRNA_SAD"/>
    <property type="match status" value="1"/>
</dbReference>
<comment type="subcellular location">
    <subcellularLocation>
        <location evidence="13">Cytoplasm</location>
    </subcellularLocation>
</comment>
<accession>A0A2M7EBT9</accession>